<protein>
    <submittedName>
        <fullName evidence="1">Uncharacterized protein</fullName>
    </submittedName>
</protein>
<gene>
    <name evidence="1" type="ORF">PZE19_21545</name>
</gene>
<comment type="caution">
    <text evidence="1">The sequence shown here is derived from an EMBL/GenBank/DDBJ whole genome shotgun (WGS) entry which is preliminary data.</text>
</comment>
<organism evidence="1 2">
    <name type="scientific">Paludisphaera mucosa</name>
    <dbReference type="NCBI Taxonomy" id="3030827"/>
    <lineage>
        <taxon>Bacteria</taxon>
        <taxon>Pseudomonadati</taxon>
        <taxon>Planctomycetota</taxon>
        <taxon>Planctomycetia</taxon>
        <taxon>Isosphaerales</taxon>
        <taxon>Isosphaeraceae</taxon>
        <taxon>Paludisphaera</taxon>
    </lineage>
</organism>
<reference evidence="1 2" key="1">
    <citation type="submission" date="2023-03" db="EMBL/GenBank/DDBJ databases">
        <title>Paludisphaera mucosa sp. nov. a novel planctomycete from northern fen.</title>
        <authorList>
            <person name="Ivanova A."/>
        </authorList>
    </citation>
    <scope>NUCLEOTIDE SEQUENCE [LARGE SCALE GENOMIC DNA]</scope>
    <source>
        <strain evidence="1 2">Pla2</strain>
    </source>
</reference>
<keyword evidence="2" id="KW-1185">Reference proteome</keyword>
<dbReference type="EMBL" id="JARRAG010000002">
    <property type="protein sequence ID" value="MDG3006364.1"/>
    <property type="molecule type" value="Genomic_DNA"/>
</dbReference>
<evidence type="ECO:0000313" key="2">
    <source>
        <dbReference type="Proteomes" id="UP001216907"/>
    </source>
</evidence>
<dbReference type="RefSeq" id="WP_277862664.1">
    <property type="nucleotide sequence ID" value="NZ_JARRAG010000002.1"/>
</dbReference>
<evidence type="ECO:0000313" key="1">
    <source>
        <dbReference type="EMBL" id="MDG3006364.1"/>
    </source>
</evidence>
<accession>A0ABT6FFT6</accession>
<sequence length="72" mass="7896">MNDPVHCLEVPDKGVFIGVREGKIYAFRDDGTGGYHAYPITGNEVCAKFHAVSPRIAGLLGTDVKRLSRLHE</sequence>
<proteinExistence type="predicted"/>
<dbReference type="Proteomes" id="UP001216907">
    <property type="component" value="Unassembled WGS sequence"/>
</dbReference>
<name>A0ABT6FFT6_9BACT</name>